<dbReference type="PANTHER" id="PTHR46268:SF6">
    <property type="entry name" value="UNIVERSAL STRESS PROTEIN UP12"/>
    <property type="match status" value="1"/>
</dbReference>
<dbReference type="RefSeq" id="WP_091407483.1">
    <property type="nucleotide sequence ID" value="NZ_FOAB01000003.1"/>
</dbReference>
<protein>
    <submittedName>
        <fullName evidence="3">Nucleotide-binding universal stress protein, UspA family</fullName>
    </submittedName>
</protein>
<evidence type="ECO:0000259" key="2">
    <source>
        <dbReference type="Pfam" id="PF00582"/>
    </source>
</evidence>
<organism evidence="3 4">
    <name type="scientific">Aquimarina amphilecti</name>
    <dbReference type="NCBI Taxonomy" id="1038014"/>
    <lineage>
        <taxon>Bacteria</taxon>
        <taxon>Pseudomonadati</taxon>
        <taxon>Bacteroidota</taxon>
        <taxon>Flavobacteriia</taxon>
        <taxon>Flavobacteriales</taxon>
        <taxon>Flavobacteriaceae</taxon>
        <taxon>Aquimarina</taxon>
    </lineage>
</organism>
<dbReference type="Gene3D" id="3.40.50.620">
    <property type="entry name" value="HUPs"/>
    <property type="match status" value="2"/>
</dbReference>
<dbReference type="PANTHER" id="PTHR46268">
    <property type="entry name" value="STRESS RESPONSE PROTEIN NHAX"/>
    <property type="match status" value="1"/>
</dbReference>
<name>A0A1H7MEG4_AQUAM</name>
<dbReference type="Proteomes" id="UP000198521">
    <property type="component" value="Unassembled WGS sequence"/>
</dbReference>
<dbReference type="EMBL" id="FOAB01000003">
    <property type="protein sequence ID" value="SEL09710.1"/>
    <property type="molecule type" value="Genomic_DNA"/>
</dbReference>
<dbReference type="AlphaFoldDB" id="A0A1H7MEG4"/>
<dbReference type="Pfam" id="PF00582">
    <property type="entry name" value="Usp"/>
    <property type="match status" value="1"/>
</dbReference>
<reference evidence="3 4" key="1">
    <citation type="submission" date="2016-10" db="EMBL/GenBank/DDBJ databases">
        <authorList>
            <person name="de Groot N.N."/>
        </authorList>
    </citation>
    <scope>NUCLEOTIDE SEQUENCE [LARGE SCALE GENOMIC DNA]</scope>
    <source>
        <strain evidence="3 4">DSM 25232</strain>
    </source>
</reference>
<dbReference type="OrthoDB" id="9788959at2"/>
<comment type="similarity">
    <text evidence="1">Belongs to the universal stress protein A family.</text>
</comment>
<gene>
    <name evidence="3" type="ORF">SAMN04487910_1708</name>
</gene>
<keyword evidence="4" id="KW-1185">Reference proteome</keyword>
<dbReference type="InterPro" id="IPR006015">
    <property type="entry name" value="Universal_stress_UspA"/>
</dbReference>
<proteinExistence type="inferred from homology"/>
<dbReference type="CDD" id="cd00293">
    <property type="entry name" value="USP-like"/>
    <property type="match status" value="1"/>
</dbReference>
<accession>A0A1H7MEG4</accession>
<sequence>MKKILVTTDFSDKAWNALVYVLELYKNIPCELYILNTYDLNSTQLVTTVSSQRVGHFYTSIKIVSEDRLKKTLEDIQNTKLFKNHTFQTVSKPGSLTKVLRQMTAQYKFDLILMGSKKVSNSKQLFLGSTIKRVLESEFNPPILIIPEDVIFKPIKNIAFATNFERIYYKSEINPIIDLAKHYNATVKMVRVYNGSKLNTVQHYNTTTLEDFFRNVKFNFHMIPDSSNVEIGIQSFIDEQEIDLLAMITYKHSFIERLTREAVIKKMTFHTKIPFLVIPADHI</sequence>
<evidence type="ECO:0000313" key="4">
    <source>
        <dbReference type="Proteomes" id="UP000198521"/>
    </source>
</evidence>
<dbReference type="InterPro" id="IPR014729">
    <property type="entry name" value="Rossmann-like_a/b/a_fold"/>
</dbReference>
<evidence type="ECO:0000256" key="1">
    <source>
        <dbReference type="ARBA" id="ARBA00008791"/>
    </source>
</evidence>
<feature type="domain" description="UspA" evidence="2">
    <location>
        <begin position="1"/>
        <end position="136"/>
    </location>
</feature>
<dbReference type="SUPFAM" id="SSF52402">
    <property type="entry name" value="Adenine nucleotide alpha hydrolases-like"/>
    <property type="match status" value="2"/>
</dbReference>
<dbReference type="PRINTS" id="PR01438">
    <property type="entry name" value="UNVRSLSTRESS"/>
</dbReference>
<dbReference type="STRING" id="1038014.SAMN04487910_1708"/>
<evidence type="ECO:0000313" key="3">
    <source>
        <dbReference type="EMBL" id="SEL09710.1"/>
    </source>
</evidence>
<dbReference type="InterPro" id="IPR006016">
    <property type="entry name" value="UspA"/>
</dbReference>